<evidence type="ECO:0000313" key="5">
    <source>
        <dbReference type="Proteomes" id="UP000571817"/>
    </source>
</evidence>
<evidence type="ECO:0000313" key="4">
    <source>
        <dbReference type="EMBL" id="NYJ75534.1"/>
    </source>
</evidence>
<comment type="similarity">
    <text evidence="2">Belongs to the CDP-alcohol phosphatidyltransferase class-I family.</text>
</comment>
<dbReference type="Proteomes" id="UP000571817">
    <property type="component" value="Unassembled WGS sequence"/>
</dbReference>
<dbReference type="PROSITE" id="PS00379">
    <property type="entry name" value="CDP_ALCOHOL_P_TRANSF"/>
    <property type="match status" value="1"/>
</dbReference>
<dbReference type="GO" id="GO:0016780">
    <property type="term" value="F:phosphotransferase activity, for other substituted phosphate groups"/>
    <property type="evidence" value="ECO:0007669"/>
    <property type="project" value="InterPro"/>
</dbReference>
<comment type="caution">
    <text evidence="4">The sequence shown here is derived from an EMBL/GenBank/DDBJ whole genome shotgun (WGS) entry which is preliminary data.</text>
</comment>
<organism evidence="4 5">
    <name type="scientific">Allobranchiibius huperziae</name>
    <dbReference type="NCBI Taxonomy" id="1874116"/>
    <lineage>
        <taxon>Bacteria</taxon>
        <taxon>Bacillati</taxon>
        <taxon>Actinomycetota</taxon>
        <taxon>Actinomycetes</taxon>
        <taxon>Micrococcales</taxon>
        <taxon>Dermacoccaceae</taxon>
        <taxon>Allobranchiibius</taxon>
    </lineage>
</organism>
<feature type="transmembrane region" description="Helical" evidence="3">
    <location>
        <begin position="153"/>
        <end position="172"/>
    </location>
</feature>
<feature type="transmembrane region" description="Helical" evidence="3">
    <location>
        <begin position="192"/>
        <end position="213"/>
    </location>
</feature>
<dbReference type="RefSeq" id="WP_343048533.1">
    <property type="nucleotide sequence ID" value="NZ_JACCFW010000001.1"/>
</dbReference>
<dbReference type="EMBL" id="JACCFW010000001">
    <property type="protein sequence ID" value="NYJ75534.1"/>
    <property type="molecule type" value="Genomic_DNA"/>
</dbReference>
<dbReference type="AlphaFoldDB" id="A0A853DKL7"/>
<evidence type="ECO:0000256" key="2">
    <source>
        <dbReference type="RuleBase" id="RU003750"/>
    </source>
</evidence>
<evidence type="ECO:0000256" key="3">
    <source>
        <dbReference type="SAM" id="Phobius"/>
    </source>
</evidence>
<keyword evidence="5" id="KW-1185">Reference proteome</keyword>
<dbReference type="InterPro" id="IPR048254">
    <property type="entry name" value="CDP_ALCOHOL_P_TRANSF_CS"/>
</dbReference>
<dbReference type="Pfam" id="PF01066">
    <property type="entry name" value="CDP-OH_P_transf"/>
    <property type="match status" value="1"/>
</dbReference>
<name>A0A853DKL7_9MICO</name>
<keyword evidence="3" id="KW-0472">Membrane</keyword>
<dbReference type="GO" id="GO:0016020">
    <property type="term" value="C:membrane"/>
    <property type="evidence" value="ECO:0007669"/>
    <property type="project" value="InterPro"/>
</dbReference>
<protein>
    <submittedName>
        <fullName evidence="4">Phosphatidylglycerophosphate synthase</fullName>
    </submittedName>
</protein>
<feature type="transmembrane region" description="Helical" evidence="3">
    <location>
        <begin position="219"/>
        <end position="239"/>
    </location>
</feature>
<dbReference type="InterPro" id="IPR000462">
    <property type="entry name" value="CDP-OH_P_trans"/>
</dbReference>
<reference evidence="4 5" key="1">
    <citation type="submission" date="2020-07" db="EMBL/GenBank/DDBJ databases">
        <title>Sequencing the genomes of 1000 actinobacteria strains.</title>
        <authorList>
            <person name="Klenk H.-P."/>
        </authorList>
    </citation>
    <scope>NUCLEOTIDE SEQUENCE [LARGE SCALE GENOMIC DNA]</scope>
    <source>
        <strain evidence="4 5">DSM 29531</strain>
    </source>
</reference>
<proteinExistence type="inferred from homology"/>
<dbReference type="GO" id="GO:0008654">
    <property type="term" value="P:phospholipid biosynthetic process"/>
    <property type="evidence" value="ECO:0007669"/>
    <property type="project" value="InterPro"/>
</dbReference>
<keyword evidence="3" id="KW-0812">Transmembrane</keyword>
<sequence>MSVAQRSPVTSRTPDETLRQTIQRLSGAQKTSKGAPAYSRFVNRKAGRLIAAVAYHCHLTPNAVTLISAGWSLAGIALLVFGSPTTALGIVVTLCLAIGYAFDSADGQLARLRGGGSPAGEWLDHVVDSGKVCALHLAVLVSFYRAGDSARELLVPLMWTWVASVLFFVIILNDQLHRARGTAPAKDAAAPVLRSLLVAPTDYGVLLLTFVLIGQHQLFLWVYGLLLVANIAYLAAGLAKWFRALSHPETTGAPA</sequence>
<feature type="transmembrane region" description="Helical" evidence="3">
    <location>
        <begin position="76"/>
        <end position="102"/>
    </location>
</feature>
<keyword evidence="3" id="KW-1133">Transmembrane helix</keyword>
<accession>A0A853DKL7</accession>
<gene>
    <name evidence="4" type="ORF">HNR15_002497</name>
</gene>
<dbReference type="Gene3D" id="1.20.120.1760">
    <property type="match status" value="1"/>
</dbReference>
<evidence type="ECO:0000256" key="1">
    <source>
        <dbReference type="ARBA" id="ARBA00022679"/>
    </source>
</evidence>
<keyword evidence="1 2" id="KW-0808">Transferase</keyword>
<dbReference type="InterPro" id="IPR043130">
    <property type="entry name" value="CDP-OH_PTrfase_TM_dom"/>
</dbReference>